<organism evidence="1 2">
    <name type="scientific">Amphritea opalescens</name>
    <dbReference type="NCBI Taxonomy" id="2490544"/>
    <lineage>
        <taxon>Bacteria</taxon>
        <taxon>Pseudomonadati</taxon>
        <taxon>Pseudomonadota</taxon>
        <taxon>Gammaproteobacteria</taxon>
        <taxon>Oceanospirillales</taxon>
        <taxon>Oceanospirillaceae</taxon>
        <taxon>Amphritea</taxon>
    </lineage>
</organism>
<protein>
    <submittedName>
        <fullName evidence="1">DUF2164 domain-containing protein</fullName>
    </submittedName>
</protein>
<keyword evidence="2" id="KW-1185">Reference proteome</keyword>
<dbReference type="RefSeq" id="WP_126156702.1">
    <property type="nucleotide sequence ID" value="NZ_RQXW01000001.1"/>
</dbReference>
<proteinExistence type="predicted"/>
<dbReference type="AlphaFoldDB" id="A0A430KVF1"/>
<dbReference type="Proteomes" id="UP000283087">
    <property type="component" value="Unassembled WGS sequence"/>
</dbReference>
<dbReference type="EMBL" id="RQXW01000001">
    <property type="protein sequence ID" value="RTE67491.1"/>
    <property type="molecule type" value="Genomic_DNA"/>
</dbReference>
<reference evidence="1 2" key="1">
    <citation type="submission" date="2018-11" db="EMBL/GenBank/DDBJ databases">
        <title>The draft genome sequence of Amphritea opalescens ANRC-JH13T.</title>
        <authorList>
            <person name="Fang Z."/>
            <person name="Zhang Y."/>
            <person name="Han X."/>
        </authorList>
    </citation>
    <scope>NUCLEOTIDE SEQUENCE [LARGE SCALE GENOMIC DNA]</scope>
    <source>
        <strain evidence="1 2">ANRC-JH13</strain>
    </source>
</reference>
<dbReference type="OrthoDB" id="6629495at2"/>
<sequence length="81" mass="9432">MNEIKFTKDETDRIVSKIKSYFNDELDQEIGGFEAEFLLDFLAKEVGPYFYNRGLVDAQKIYTEKNIEAAYLLDELEKPIG</sequence>
<comment type="caution">
    <text evidence="1">The sequence shown here is derived from an EMBL/GenBank/DDBJ whole genome shotgun (WGS) entry which is preliminary data.</text>
</comment>
<evidence type="ECO:0000313" key="1">
    <source>
        <dbReference type="EMBL" id="RTE67491.1"/>
    </source>
</evidence>
<name>A0A430KVF1_9GAMM</name>
<dbReference type="Pfam" id="PF09932">
    <property type="entry name" value="DUF2164"/>
    <property type="match status" value="1"/>
</dbReference>
<dbReference type="InterPro" id="IPR018680">
    <property type="entry name" value="DUF2164"/>
</dbReference>
<gene>
    <name evidence="1" type="ORF">EH243_00660</name>
</gene>
<accession>A0A430KVF1</accession>
<evidence type="ECO:0000313" key="2">
    <source>
        <dbReference type="Proteomes" id="UP000283087"/>
    </source>
</evidence>